<accession>I1BY34</accession>
<dbReference type="STRING" id="246409.I1BY34"/>
<proteinExistence type="predicted"/>
<dbReference type="InParanoid" id="I1BY34"/>
<evidence type="ECO:0000313" key="2">
    <source>
        <dbReference type="Proteomes" id="UP000009138"/>
    </source>
</evidence>
<gene>
    <name evidence="1" type="ORF">RO3G_05819</name>
</gene>
<dbReference type="GeneID" id="93612790"/>
<protein>
    <submittedName>
        <fullName evidence="1">Uncharacterized protein</fullName>
    </submittedName>
</protein>
<evidence type="ECO:0000313" key="1">
    <source>
        <dbReference type="EMBL" id="EIE81114.1"/>
    </source>
</evidence>
<sequence length="53" mass="6264">MVAFALIRKYNFARFIKFSPSKQEKYMAIQEAIEQGGFKPHLKYHWMCGLVPN</sequence>
<dbReference type="EMBL" id="CH476735">
    <property type="protein sequence ID" value="EIE81114.1"/>
    <property type="molecule type" value="Genomic_DNA"/>
</dbReference>
<dbReference type="OrthoDB" id="10453797at2759"/>
<dbReference type="RefSeq" id="XP_067516510.1">
    <property type="nucleotide sequence ID" value="XM_067660409.1"/>
</dbReference>
<keyword evidence="2" id="KW-1185">Reference proteome</keyword>
<name>I1BY34_RHIO9</name>
<organism evidence="1 2">
    <name type="scientific">Rhizopus delemar (strain RA 99-880 / ATCC MYA-4621 / FGSC 9543 / NRRL 43880)</name>
    <name type="common">Mucormycosis agent</name>
    <name type="synonym">Rhizopus arrhizus var. delemar</name>
    <dbReference type="NCBI Taxonomy" id="246409"/>
    <lineage>
        <taxon>Eukaryota</taxon>
        <taxon>Fungi</taxon>
        <taxon>Fungi incertae sedis</taxon>
        <taxon>Mucoromycota</taxon>
        <taxon>Mucoromycotina</taxon>
        <taxon>Mucoromycetes</taxon>
        <taxon>Mucorales</taxon>
        <taxon>Mucorineae</taxon>
        <taxon>Rhizopodaceae</taxon>
        <taxon>Rhizopus</taxon>
    </lineage>
</organism>
<dbReference type="AlphaFoldDB" id="I1BY34"/>
<dbReference type="Proteomes" id="UP000009138">
    <property type="component" value="Unassembled WGS sequence"/>
</dbReference>
<reference evidence="1 2" key="1">
    <citation type="journal article" date="2009" name="PLoS Genet.">
        <title>Genomic analysis of the basal lineage fungus Rhizopus oryzae reveals a whole-genome duplication.</title>
        <authorList>
            <person name="Ma L.-J."/>
            <person name="Ibrahim A.S."/>
            <person name="Skory C."/>
            <person name="Grabherr M.G."/>
            <person name="Burger G."/>
            <person name="Butler M."/>
            <person name="Elias M."/>
            <person name="Idnurm A."/>
            <person name="Lang B.F."/>
            <person name="Sone T."/>
            <person name="Abe A."/>
            <person name="Calvo S.E."/>
            <person name="Corrochano L.M."/>
            <person name="Engels R."/>
            <person name="Fu J."/>
            <person name="Hansberg W."/>
            <person name="Kim J.-M."/>
            <person name="Kodira C.D."/>
            <person name="Koehrsen M.J."/>
            <person name="Liu B."/>
            <person name="Miranda-Saavedra D."/>
            <person name="O'Leary S."/>
            <person name="Ortiz-Castellanos L."/>
            <person name="Poulter R."/>
            <person name="Rodriguez-Romero J."/>
            <person name="Ruiz-Herrera J."/>
            <person name="Shen Y.-Q."/>
            <person name="Zeng Q."/>
            <person name="Galagan J."/>
            <person name="Birren B.W."/>
            <person name="Cuomo C.A."/>
            <person name="Wickes B.L."/>
        </authorList>
    </citation>
    <scope>NUCLEOTIDE SEQUENCE [LARGE SCALE GENOMIC DNA]</scope>
    <source>
        <strain evidence="2">RA 99-880 / ATCC MYA-4621 / FGSC 9543 / NRRL 43880</strain>
    </source>
</reference>
<dbReference type="VEuPathDB" id="FungiDB:RO3G_05819"/>